<evidence type="ECO:0000256" key="1">
    <source>
        <dbReference type="SAM" id="MobiDB-lite"/>
    </source>
</evidence>
<evidence type="ECO:0000313" key="2">
    <source>
        <dbReference type="Proteomes" id="UP000050795"/>
    </source>
</evidence>
<feature type="compositionally biased region" description="Basic and acidic residues" evidence="1">
    <location>
        <begin position="87"/>
        <end position="98"/>
    </location>
</feature>
<sequence length="148" mass="17537">MPYHRDDQTYEYDANKANRNTGDYNFRRDEYDAQRDLRGNMRENTSESQQRQNYYVAKAPDVTSYIEGSYSDYARPQNSNERNYTSQHDRNYQERRDEEESGPLYSYSIDDMPHRAGTVTMNEEQDVIPVSTNENYSNISRSGHTNTR</sequence>
<feature type="compositionally biased region" description="Polar residues" evidence="1">
    <location>
        <begin position="76"/>
        <end position="86"/>
    </location>
</feature>
<proteinExistence type="predicted"/>
<feature type="region of interest" description="Disordered" evidence="1">
    <location>
        <begin position="1"/>
        <end position="28"/>
    </location>
</feature>
<reference evidence="3 4" key="2">
    <citation type="submission" date="2023-11" db="UniProtKB">
        <authorList>
            <consortium name="WormBaseParasite"/>
        </authorList>
    </citation>
    <scope>IDENTIFICATION</scope>
</reference>
<name>A0AA85JHJ9_TRIRE</name>
<feature type="compositionally biased region" description="Basic and acidic residues" evidence="1">
    <location>
        <begin position="1"/>
        <end position="16"/>
    </location>
</feature>
<evidence type="ECO:0000313" key="3">
    <source>
        <dbReference type="WBParaSite" id="TREG1_19700.1"/>
    </source>
</evidence>
<dbReference type="WBParaSite" id="TREG1_19700.1">
    <property type="protein sequence ID" value="TREG1_19700.1"/>
    <property type="gene ID" value="TREG1_19700"/>
</dbReference>
<accession>A0AA85JHJ9</accession>
<organism evidence="2 4">
    <name type="scientific">Trichobilharzia regenti</name>
    <name type="common">Nasal bird schistosome</name>
    <dbReference type="NCBI Taxonomy" id="157069"/>
    <lineage>
        <taxon>Eukaryota</taxon>
        <taxon>Metazoa</taxon>
        <taxon>Spiralia</taxon>
        <taxon>Lophotrochozoa</taxon>
        <taxon>Platyhelminthes</taxon>
        <taxon>Trematoda</taxon>
        <taxon>Digenea</taxon>
        <taxon>Strigeidida</taxon>
        <taxon>Schistosomatoidea</taxon>
        <taxon>Schistosomatidae</taxon>
        <taxon>Trichobilharzia</taxon>
    </lineage>
</organism>
<feature type="compositionally biased region" description="Polar residues" evidence="1">
    <location>
        <begin position="130"/>
        <end position="148"/>
    </location>
</feature>
<reference evidence="2" key="1">
    <citation type="submission" date="2022-06" db="EMBL/GenBank/DDBJ databases">
        <authorList>
            <person name="Berger JAMES D."/>
            <person name="Berger JAMES D."/>
        </authorList>
    </citation>
    <scope>NUCLEOTIDE SEQUENCE [LARGE SCALE GENOMIC DNA]</scope>
</reference>
<keyword evidence="2" id="KW-1185">Reference proteome</keyword>
<feature type="region of interest" description="Disordered" evidence="1">
    <location>
        <begin position="67"/>
        <end position="148"/>
    </location>
</feature>
<dbReference type="WBParaSite" id="TREG1_19700.2">
    <property type="protein sequence ID" value="TREG1_19700.2"/>
    <property type="gene ID" value="TREG1_19700"/>
</dbReference>
<dbReference type="Proteomes" id="UP000050795">
    <property type="component" value="Unassembled WGS sequence"/>
</dbReference>
<dbReference type="AlphaFoldDB" id="A0AA85JHJ9"/>
<protein>
    <submittedName>
        <fullName evidence="3 4">Uncharacterized protein</fullName>
    </submittedName>
</protein>
<evidence type="ECO:0000313" key="4">
    <source>
        <dbReference type="WBParaSite" id="TREG1_19700.2"/>
    </source>
</evidence>